<feature type="non-terminal residue" evidence="2">
    <location>
        <position position="116"/>
    </location>
</feature>
<comment type="caution">
    <text evidence="2">The sequence shown here is derived from an EMBL/GenBank/DDBJ whole genome shotgun (WGS) entry which is preliminary data.</text>
</comment>
<evidence type="ECO:0000313" key="3">
    <source>
        <dbReference type="Proteomes" id="UP001215598"/>
    </source>
</evidence>
<name>A0AAD7HAI8_9AGAR</name>
<dbReference type="AlphaFoldDB" id="A0AAD7HAI8"/>
<proteinExistence type="predicted"/>
<evidence type="ECO:0000259" key="1">
    <source>
        <dbReference type="Pfam" id="PF18803"/>
    </source>
</evidence>
<dbReference type="Proteomes" id="UP001215598">
    <property type="component" value="Unassembled WGS sequence"/>
</dbReference>
<sequence length="116" mass="13021">RCLDCYGVQFLCDDCTLRAHESVPLHQIQRWDQGQFSKVDLKSIGMRIRLGHPLKTVCPSIVAQNHFIIIDTDSAHDVAIDFCGCGHGGSRAEQLIAARLHPCTYDRPRAAISFRM</sequence>
<dbReference type="EMBL" id="JARKIB010000292">
    <property type="protein sequence ID" value="KAJ7716372.1"/>
    <property type="molecule type" value="Genomic_DNA"/>
</dbReference>
<feature type="domain" description="CxC2-like cysteine cluster KDZ transposase-associated" evidence="1">
    <location>
        <begin position="41"/>
        <end position="115"/>
    </location>
</feature>
<accession>A0AAD7HAI8</accession>
<gene>
    <name evidence="2" type="ORF">B0H16DRAFT_1229349</name>
</gene>
<reference evidence="2" key="1">
    <citation type="submission" date="2023-03" db="EMBL/GenBank/DDBJ databases">
        <title>Massive genome expansion in bonnet fungi (Mycena s.s.) driven by repeated elements and novel gene families across ecological guilds.</title>
        <authorList>
            <consortium name="Lawrence Berkeley National Laboratory"/>
            <person name="Harder C.B."/>
            <person name="Miyauchi S."/>
            <person name="Viragh M."/>
            <person name="Kuo A."/>
            <person name="Thoen E."/>
            <person name="Andreopoulos B."/>
            <person name="Lu D."/>
            <person name="Skrede I."/>
            <person name="Drula E."/>
            <person name="Henrissat B."/>
            <person name="Morin E."/>
            <person name="Kohler A."/>
            <person name="Barry K."/>
            <person name="LaButti K."/>
            <person name="Morin E."/>
            <person name="Salamov A."/>
            <person name="Lipzen A."/>
            <person name="Mereny Z."/>
            <person name="Hegedus B."/>
            <person name="Baldrian P."/>
            <person name="Stursova M."/>
            <person name="Weitz H."/>
            <person name="Taylor A."/>
            <person name="Grigoriev I.V."/>
            <person name="Nagy L.G."/>
            <person name="Martin F."/>
            <person name="Kauserud H."/>
        </authorList>
    </citation>
    <scope>NUCLEOTIDE SEQUENCE</scope>
    <source>
        <strain evidence="2">CBHHK182m</strain>
    </source>
</reference>
<protein>
    <recommendedName>
        <fullName evidence="1">CxC2-like cysteine cluster KDZ transposase-associated domain-containing protein</fullName>
    </recommendedName>
</protein>
<evidence type="ECO:0000313" key="2">
    <source>
        <dbReference type="EMBL" id="KAJ7716372.1"/>
    </source>
</evidence>
<keyword evidence="3" id="KW-1185">Reference proteome</keyword>
<organism evidence="2 3">
    <name type="scientific">Mycena metata</name>
    <dbReference type="NCBI Taxonomy" id="1033252"/>
    <lineage>
        <taxon>Eukaryota</taxon>
        <taxon>Fungi</taxon>
        <taxon>Dikarya</taxon>
        <taxon>Basidiomycota</taxon>
        <taxon>Agaricomycotina</taxon>
        <taxon>Agaricomycetes</taxon>
        <taxon>Agaricomycetidae</taxon>
        <taxon>Agaricales</taxon>
        <taxon>Marasmiineae</taxon>
        <taxon>Mycenaceae</taxon>
        <taxon>Mycena</taxon>
    </lineage>
</organism>
<dbReference type="InterPro" id="IPR041457">
    <property type="entry name" value="CxC2_KDZ-assoc"/>
</dbReference>
<feature type="non-terminal residue" evidence="2">
    <location>
        <position position="1"/>
    </location>
</feature>
<dbReference type="Pfam" id="PF18803">
    <property type="entry name" value="CxC2"/>
    <property type="match status" value="1"/>
</dbReference>